<dbReference type="InterPro" id="IPR014346">
    <property type="entry name" value="Prenyl_protease-related"/>
</dbReference>
<dbReference type="GO" id="GO:0080120">
    <property type="term" value="P:CAAX-box protein maturation"/>
    <property type="evidence" value="ECO:0007669"/>
    <property type="project" value="UniProtKB-ARBA"/>
</dbReference>
<feature type="transmembrane region" description="Helical" evidence="1">
    <location>
        <begin position="197"/>
        <end position="219"/>
    </location>
</feature>
<feature type="transmembrane region" description="Helical" evidence="1">
    <location>
        <begin position="114"/>
        <end position="133"/>
    </location>
</feature>
<dbReference type="Proteomes" id="UP000450012">
    <property type="component" value="Unassembled WGS sequence"/>
</dbReference>
<evidence type="ECO:0000259" key="2">
    <source>
        <dbReference type="Pfam" id="PF02517"/>
    </source>
</evidence>
<keyword evidence="3" id="KW-0645">Protease</keyword>
<feature type="domain" description="CAAX prenyl protease 2/Lysostaphin resistance protein A-like" evidence="2">
    <location>
        <begin position="113"/>
        <end position="205"/>
    </location>
</feature>
<comment type="caution">
    <text evidence="3">The sequence shown here is derived from an EMBL/GenBank/DDBJ whole genome shotgun (WGS) entry which is preliminary data.</text>
</comment>
<evidence type="ECO:0000313" key="4">
    <source>
        <dbReference type="Proteomes" id="UP000450012"/>
    </source>
</evidence>
<evidence type="ECO:0000313" key="3">
    <source>
        <dbReference type="EMBL" id="MYM65299.1"/>
    </source>
</evidence>
<feature type="transmembrane region" description="Helical" evidence="1">
    <location>
        <begin position="71"/>
        <end position="94"/>
    </location>
</feature>
<name>A0A7X4GLM8_9BURK</name>
<dbReference type="InterPro" id="IPR003675">
    <property type="entry name" value="Rce1/LyrA-like_dom"/>
</dbReference>
<keyword evidence="3" id="KW-0378">Hydrolase</keyword>
<dbReference type="GO" id="GO:0004175">
    <property type="term" value="F:endopeptidase activity"/>
    <property type="evidence" value="ECO:0007669"/>
    <property type="project" value="UniProtKB-ARBA"/>
</dbReference>
<dbReference type="GO" id="GO:0006508">
    <property type="term" value="P:proteolysis"/>
    <property type="evidence" value="ECO:0007669"/>
    <property type="project" value="UniProtKB-KW"/>
</dbReference>
<reference evidence="3 4" key="1">
    <citation type="submission" date="2019-12" db="EMBL/GenBank/DDBJ databases">
        <title>Novel species isolated from a subtropical stream in China.</title>
        <authorList>
            <person name="Lu H."/>
        </authorList>
    </citation>
    <scope>NUCLEOTIDE SEQUENCE [LARGE SCALE GENOMIC DNA]</scope>
    <source>
        <strain evidence="3 4">FT55W</strain>
    </source>
</reference>
<proteinExistence type="predicted"/>
<dbReference type="NCBIfam" id="TIGR03008">
    <property type="entry name" value="pepcterm_CAAX"/>
    <property type="match status" value="1"/>
</dbReference>
<keyword evidence="1" id="KW-0472">Membrane</keyword>
<evidence type="ECO:0000256" key="1">
    <source>
        <dbReference type="SAM" id="Phobius"/>
    </source>
</evidence>
<dbReference type="Pfam" id="PF02517">
    <property type="entry name" value="Rce1-like"/>
    <property type="match status" value="1"/>
</dbReference>
<sequence>MFNQQTLPRIVPFALYLAFLALGDMLAKAGWTADQLRYLYVVKIAAVVLALLAYRSHYVELRPLHLPWRQAALAVLAGLLVFVLWISLVAPWMVIGTSSGFDPRVDGAIDWPLALLRAAGAALVVPLMEELFWRSFLMRWLQKQDFLNVNPAHVKITGFIVTVILFGIEHQLWLAGMVAGAIYSALYMTSKNLWSPILAHAVTNGVLACYVLATAQWTFW</sequence>
<feature type="transmembrane region" description="Helical" evidence="1">
    <location>
        <begin position="39"/>
        <end position="59"/>
    </location>
</feature>
<keyword evidence="1" id="KW-0812">Transmembrane</keyword>
<protein>
    <submittedName>
        <fullName evidence="3">CAAX prenyl protease-related protein</fullName>
    </submittedName>
</protein>
<keyword evidence="4" id="KW-1185">Reference proteome</keyword>
<organism evidence="3 4">
    <name type="scientific">Duganella rivi</name>
    <dbReference type="NCBI Taxonomy" id="2666083"/>
    <lineage>
        <taxon>Bacteria</taxon>
        <taxon>Pseudomonadati</taxon>
        <taxon>Pseudomonadota</taxon>
        <taxon>Betaproteobacteria</taxon>
        <taxon>Burkholderiales</taxon>
        <taxon>Oxalobacteraceae</taxon>
        <taxon>Telluria group</taxon>
        <taxon>Duganella</taxon>
    </lineage>
</organism>
<feature type="transmembrane region" description="Helical" evidence="1">
    <location>
        <begin position="172"/>
        <end position="190"/>
    </location>
</feature>
<dbReference type="EMBL" id="WWCK01000001">
    <property type="protein sequence ID" value="MYM65299.1"/>
    <property type="molecule type" value="Genomic_DNA"/>
</dbReference>
<dbReference type="AlphaFoldDB" id="A0A7X4GLM8"/>
<keyword evidence="1" id="KW-1133">Transmembrane helix</keyword>
<accession>A0A7X4GLM8</accession>
<dbReference type="RefSeq" id="WP_161011926.1">
    <property type="nucleotide sequence ID" value="NZ_WWCK01000001.1"/>
</dbReference>
<gene>
    <name evidence="3" type="ORF">GTP45_00440</name>
</gene>
<feature type="transmembrane region" description="Helical" evidence="1">
    <location>
        <begin position="145"/>
        <end position="166"/>
    </location>
</feature>